<evidence type="ECO:0000313" key="2">
    <source>
        <dbReference type="Proteomes" id="UP000560658"/>
    </source>
</evidence>
<organism evidence="1 2">
    <name type="scientific">Bacteroides reticulotermitis</name>
    <dbReference type="NCBI Taxonomy" id="1133319"/>
    <lineage>
        <taxon>Bacteria</taxon>
        <taxon>Pseudomonadati</taxon>
        <taxon>Bacteroidota</taxon>
        <taxon>Bacteroidia</taxon>
        <taxon>Bacteroidales</taxon>
        <taxon>Bacteroidaceae</taxon>
        <taxon>Bacteroides</taxon>
    </lineage>
</organism>
<gene>
    <name evidence="1" type="ORF">GGR06_002676</name>
</gene>
<reference evidence="1" key="1">
    <citation type="submission" date="2020-08" db="EMBL/GenBank/DDBJ databases">
        <title>Genomic Encyclopedia of Type Strains, Phase IV (KMG-IV): sequencing the most valuable type-strain genomes for metagenomic binning, comparative biology and taxonomic classification.</title>
        <authorList>
            <person name="Goeker M."/>
        </authorList>
    </citation>
    <scope>NUCLEOTIDE SEQUENCE [LARGE SCALE GENOMIC DNA]</scope>
    <source>
        <strain evidence="1">DSM 105720</strain>
    </source>
</reference>
<evidence type="ECO:0000313" key="1">
    <source>
        <dbReference type="EMBL" id="MBB4044878.1"/>
    </source>
</evidence>
<dbReference type="RefSeq" id="WP_044165428.1">
    <property type="nucleotide sequence ID" value="NZ_JACIER010000010.1"/>
</dbReference>
<evidence type="ECO:0008006" key="3">
    <source>
        <dbReference type="Google" id="ProtNLM"/>
    </source>
</evidence>
<dbReference type="Pfam" id="PF14053">
    <property type="entry name" value="DUF4248"/>
    <property type="match status" value="1"/>
</dbReference>
<keyword evidence="2" id="KW-1185">Reference proteome</keyword>
<protein>
    <recommendedName>
        <fullName evidence="3">DUF4248 domain-containing protein</fullName>
    </recommendedName>
</protein>
<name>A0A840D387_9BACE</name>
<dbReference type="InterPro" id="IPR025342">
    <property type="entry name" value="DUF4248"/>
</dbReference>
<accession>A0A840D387</accession>
<dbReference type="EMBL" id="JACIER010000010">
    <property type="protein sequence ID" value="MBB4044878.1"/>
    <property type="molecule type" value="Genomic_DNA"/>
</dbReference>
<comment type="caution">
    <text evidence="1">The sequence shown here is derived from an EMBL/GenBank/DDBJ whole genome shotgun (WGS) entry which is preliminary data.</text>
</comment>
<dbReference type="AlphaFoldDB" id="A0A840D387"/>
<proteinExistence type="predicted"/>
<dbReference type="Proteomes" id="UP000560658">
    <property type="component" value="Unassembled WGS sequence"/>
</dbReference>
<sequence length="92" mass="10947">MEEIRFFMRCYDKLELAKMYFPRLSNPVSVAKLRRWMRNCEPLMEELKAGDFHPKQKMFSVREVRLIVSHLGEPEGCFIDCGPSATHKNIRR</sequence>